<dbReference type="Proteomes" id="UP000887577">
    <property type="component" value="Unplaced"/>
</dbReference>
<dbReference type="PROSITE" id="PS50404">
    <property type="entry name" value="GST_NTER"/>
    <property type="match status" value="1"/>
</dbReference>
<sequence length="281" mass="32092">MVAGKRLEAIEPSAENYEIVTQKEPEFKLISYSSRDSVEITRLTFAFASIEFEDIKVENIKKWEKMKKEMPPSMSPPMLDWNGKKIYGGDAIARMIAKLYGLAGQGIYEQAQADTIVGIIKDFGLITIQYVKGVFGLEKVDKERIFHEIYKPAVKQYFTILEEFASKSTRNGFLLSSGISYADFGIANLYEIVNALNPELVLEFPSVKELAQRVFALPQLQYYLKNRPPLAHLKPSPVIFKIPPRIFLKPPMKKLCVVNYNKIDDQDNNVEKGILVCRKRK</sequence>
<dbReference type="EC" id="2.5.1.18" evidence="1"/>
<evidence type="ECO:0000256" key="2">
    <source>
        <dbReference type="ARBA" id="ARBA00022679"/>
    </source>
</evidence>
<dbReference type="InterPro" id="IPR036282">
    <property type="entry name" value="Glutathione-S-Trfase_C_sf"/>
</dbReference>
<evidence type="ECO:0000256" key="3">
    <source>
        <dbReference type="ARBA" id="ARBA00038317"/>
    </source>
</evidence>
<dbReference type="Gene3D" id="3.40.30.10">
    <property type="entry name" value="Glutaredoxin"/>
    <property type="match status" value="1"/>
</dbReference>
<comment type="similarity">
    <text evidence="3">Belongs to the GST superfamily. Sigma family.</text>
</comment>
<proteinExistence type="inferred from homology"/>
<dbReference type="InterPro" id="IPR004045">
    <property type="entry name" value="Glutathione_S-Trfase_N"/>
</dbReference>
<protein>
    <recommendedName>
        <fullName evidence="1">glutathione transferase</fullName>
        <ecNumber evidence="1">2.5.1.18</ecNumber>
    </recommendedName>
</protein>
<evidence type="ECO:0000313" key="7">
    <source>
        <dbReference type="Proteomes" id="UP000887577"/>
    </source>
</evidence>
<dbReference type="WBParaSite" id="PSU_v2.g4598.t1">
    <property type="protein sequence ID" value="PSU_v2.g4598.t1"/>
    <property type="gene ID" value="PSU_v2.g4598"/>
</dbReference>
<organism evidence="7 8">
    <name type="scientific">Panagrolaimus superbus</name>
    <dbReference type="NCBI Taxonomy" id="310955"/>
    <lineage>
        <taxon>Eukaryota</taxon>
        <taxon>Metazoa</taxon>
        <taxon>Ecdysozoa</taxon>
        <taxon>Nematoda</taxon>
        <taxon>Chromadorea</taxon>
        <taxon>Rhabditida</taxon>
        <taxon>Tylenchina</taxon>
        <taxon>Panagrolaimomorpha</taxon>
        <taxon>Panagrolaimoidea</taxon>
        <taxon>Panagrolaimidae</taxon>
        <taxon>Panagrolaimus</taxon>
    </lineage>
</organism>
<evidence type="ECO:0000313" key="8">
    <source>
        <dbReference type="WBParaSite" id="PSU_v2.g4598.t1"/>
    </source>
</evidence>
<dbReference type="AlphaFoldDB" id="A0A914YXA9"/>
<dbReference type="GO" id="GO:0006749">
    <property type="term" value="P:glutathione metabolic process"/>
    <property type="evidence" value="ECO:0007669"/>
    <property type="project" value="TreeGrafter"/>
</dbReference>
<dbReference type="Gene3D" id="1.20.1050.10">
    <property type="match status" value="1"/>
</dbReference>
<evidence type="ECO:0000259" key="6">
    <source>
        <dbReference type="PROSITE" id="PS50405"/>
    </source>
</evidence>
<dbReference type="PANTHER" id="PTHR11571">
    <property type="entry name" value="GLUTATHIONE S-TRANSFERASE"/>
    <property type="match status" value="1"/>
</dbReference>
<dbReference type="GO" id="GO:0004364">
    <property type="term" value="F:glutathione transferase activity"/>
    <property type="evidence" value="ECO:0007669"/>
    <property type="project" value="UniProtKB-EC"/>
</dbReference>
<dbReference type="PROSITE" id="PS50405">
    <property type="entry name" value="GST_CTER"/>
    <property type="match status" value="1"/>
</dbReference>
<comment type="catalytic activity">
    <reaction evidence="4">
        <text>RX + glutathione = an S-substituted glutathione + a halide anion + H(+)</text>
        <dbReference type="Rhea" id="RHEA:16437"/>
        <dbReference type="ChEBI" id="CHEBI:15378"/>
        <dbReference type="ChEBI" id="CHEBI:16042"/>
        <dbReference type="ChEBI" id="CHEBI:17792"/>
        <dbReference type="ChEBI" id="CHEBI:57925"/>
        <dbReference type="ChEBI" id="CHEBI:90779"/>
        <dbReference type="EC" id="2.5.1.18"/>
    </reaction>
</comment>
<dbReference type="SUPFAM" id="SSF52833">
    <property type="entry name" value="Thioredoxin-like"/>
    <property type="match status" value="1"/>
</dbReference>
<dbReference type="InterPro" id="IPR040079">
    <property type="entry name" value="Glutathione_S-Trfase"/>
</dbReference>
<dbReference type="Pfam" id="PF14497">
    <property type="entry name" value="GST_C_3"/>
    <property type="match status" value="1"/>
</dbReference>
<keyword evidence="2" id="KW-0808">Transferase</keyword>
<dbReference type="InterPro" id="IPR004046">
    <property type="entry name" value="GST_C"/>
</dbReference>
<evidence type="ECO:0000256" key="1">
    <source>
        <dbReference type="ARBA" id="ARBA00012452"/>
    </source>
</evidence>
<dbReference type="InterPro" id="IPR036249">
    <property type="entry name" value="Thioredoxin-like_sf"/>
</dbReference>
<dbReference type="SUPFAM" id="SSF47616">
    <property type="entry name" value="GST C-terminal domain-like"/>
    <property type="match status" value="1"/>
</dbReference>
<dbReference type="PANTHER" id="PTHR11571:SF224">
    <property type="entry name" value="HEMATOPOIETIC PROSTAGLANDIN D SYNTHASE"/>
    <property type="match status" value="1"/>
</dbReference>
<name>A0A914YXA9_9BILA</name>
<reference evidence="8" key="1">
    <citation type="submission" date="2022-11" db="UniProtKB">
        <authorList>
            <consortium name="WormBaseParasite"/>
        </authorList>
    </citation>
    <scope>IDENTIFICATION</scope>
</reference>
<evidence type="ECO:0000256" key="4">
    <source>
        <dbReference type="ARBA" id="ARBA00047960"/>
    </source>
</evidence>
<dbReference type="SFLD" id="SFLDS00019">
    <property type="entry name" value="Glutathione_Transferase_(cytos"/>
    <property type="match status" value="1"/>
</dbReference>
<dbReference type="InterPro" id="IPR010987">
    <property type="entry name" value="Glutathione-S-Trfase_C-like"/>
</dbReference>
<accession>A0A914YXA9</accession>
<dbReference type="InterPro" id="IPR050213">
    <property type="entry name" value="GST_superfamily"/>
</dbReference>
<dbReference type="CDD" id="cd03192">
    <property type="entry name" value="GST_C_Sigma_like"/>
    <property type="match status" value="1"/>
</dbReference>
<feature type="domain" description="GST N-terminal" evidence="5">
    <location>
        <begin position="25"/>
        <end position="104"/>
    </location>
</feature>
<evidence type="ECO:0000259" key="5">
    <source>
        <dbReference type="PROSITE" id="PS50404"/>
    </source>
</evidence>
<feature type="domain" description="GST C-terminal" evidence="6">
    <location>
        <begin position="106"/>
        <end position="238"/>
    </location>
</feature>
<keyword evidence="7" id="KW-1185">Reference proteome</keyword>